<reference evidence="1" key="1">
    <citation type="journal article" date="2021" name="Proc. Natl. Acad. Sci. U.S.A.">
        <title>A Catalog of Tens of Thousands of Viruses from Human Metagenomes Reveals Hidden Associations with Chronic Diseases.</title>
        <authorList>
            <person name="Tisza M.J."/>
            <person name="Buck C.B."/>
        </authorList>
    </citation>
    <scope>NUCLEOTIDE SEQUENCE</scope>
    <source>
        <strain evidence="1">CtAvK3</strain>
    </source>
</reference>
<evidence type="ECO:0000313" key="1">
    <source>
        <dbReference type="EMBL" id="DAD82009.1"/>
    </source>
</evidence>
<protein>
    <submittedName>
        <fullName evidence="1">Uncharacterized protein</fullName>
    </submittedName>
</protein>
<accession>A0A8S5MI22</accession>
<organism evidence="1">
    <name type="scientific">Siphoviridae sp. ctAvK3</name>
    <dbReference type="NCBI Taxonomy" id="2826184"/>
    <lineage>
        <taxon>Viruses</taxon>
        <taxon>Duplodnaviria</taxon>
        <taxon>Heunggongvirae</taxon>
        <taxon>Uroviricota</taxon>
        <taxon>Caudoviricetes</taxon>
    </lineage>
</organism>
<dbReference type="EMBL" id="BK014910">
    <property type="protein sequence ID" value="DAD82009.1"/>
    <property type="molecule type" value="Genomic_DNA"/>
</dbReference>
<proteinExistence type="predicted"/>
<name>A0A8S5MI22_9CAUD</name>
<sequence>MELINDSLRGFVQVNTGVTEYTGSSLPDTVRLTRLEVGKAEAVVLMEKVPSAQSGLKLAYRDYGARSQQEYTYRVEYITNRVATQTLQGTIKSEFNGILLTDGKQTYVTLGGASYSPQRNFTSTAVQPYYSQFPHMVINGSQNYDSGTVEGYFNELRPDCRLDDFNAYDVQALLAFLTNRKAKVLKTYDGLCMAVFITSDSPISYAKGDIATLKQVRFAYKQIGGDAKVREMLYG</sequence>